<organism evidence="1">
    <name type="scientific">freshwater metagenome</name>
    <dbReference type="NCBI Taxonomy" id="449393"/>
    <lineage>
        <taxon>unclassified sequences</taxon>
        <taxon>metagenomes</taxon>
        <taxon>ecological metagenomes</taxon>
    </lineage>
</organism>
<accession>A0A6J6IC71</accession>
<sequence>MARDCSRLLRNARAERSAPAAKINGFPVIAIAAGLLATAAEIASLRAAKDCAPNVFGRVWSKPLSKVISANVPLNPNGVRSTGRRIACVRTSSGAPSGSAKSAGVLIISRPS</sequence>
<dbReference type="AlphaFoldDB" id="A0A6J6IC71"/>
<proteinExistence type="predicted"/>
<protein>
    <submittedName>
        <fullName evidence="1">Unannotated protein</fullName>
    </submittedName>
</protein>
<reference evidence="1" key="1">
    <citation type="submission" date="2020-05" db="EMBL/GenBank/DDBJ databases">
        <authorList>
            <person name="Chiriac C."/>
            <person name="Salcher M."/>
            <person name="Ghai R."/>
            <person name="Kavagutti S V."/>
        </authorList>
    </citation>
    <scope>NUCLEOTIDE SEQUENCE</scope>
</reference>
<evidence type="ECO:0000313" key="1">
    <source>
        <dbReference type="EMBL" id="CAB4621749.1"/>
    </source>
</evidence>
<dbReference type="EMBL" id="CAEZVI010000005">
    <property type="protein sequence ID" value="CAB4621749.1"/>
    <property type="molecule type" value="Genomic_DNA"/>
</dbReference>
<gene>
    <name evidence="1" type="ORF">UFOPK1981_00115</name>
</gene>
<name>A0A6J6IC71_9ZZZZ</name>